<dbReference type="InterPro" id="IPR024079">
    <property type="entry name" value="MetalloPept_cat_dom_sf"/>
</dbReference>
<evidence type="ECO:0000256" key="1">
    <source>
        <dbReference type="SAM" id="MobiDB-lite"/>
    </source>
</evidence>
<keyword evidence="4" id="KW-1185">Reference proteome</keyword>
<evidence type="ECO:0000313" key="4">
    <source>
        <dbReference type="Proteomes" id="UP000800038"/>
    </source>
</evidence>
<sequence length="206" mass="23015">MKLLVLFLLAFAALMASCPPPLNDFYCLSNETNTTADLRLDLLAQHGPDMGWDEIFTTPEDVLVWNSIVPAQTVVINEYPEFKPGIGARYLAGLWHEHQRPNCDHHVHFNCEGLPGYEEEKAKVEAIARHTMREVRDNGLAAASYDFGIVDQYDTTKCVDRASRVDGHLWNLEQFTTKANMTKANTTTAPSCTTPPTRTTGATMRS</sequence>
<dbReference type="EMBL" id="ML976031">
    <property type="protein sequence ID" value="KAF1942841.1"/>
    <property type="molecule type" value="Genomic_DNA"/>
</dbReference>
<dbReference type="AlphaFoldDB" id="A0A6A5SQG2"/>
<feature type="signal peptide" evidence="2">
    <location>
        <begin position="1"/>
        <end position="16"/>
    </location>
</feature>
<feature type="chain" id="PRO_5025673151" evidence="2">
    <location>
        <begin position="17"/>
        <end position="206"/>
    </location>
</feature>
<name>A0A6A5SQG2_9PLEO</name>
<dbReference type="OrthoDB" id="291007at2759"/>
<protein>
    <submittedName>
        <fullName evidence="3">Uncharacterized protein</fullName>
    </submittedName>
</protein>
<feature type="region of interest" description="Disordered" evidence="1">
    <location>
        <begin position="184"/>
        <end position="206"/>
    </location>
</feature>
<proteinExistence type="predicted"/>
<organism evidence="3 4">
    <name type="scientific">Clathrospora elynae</name>
    <dbReference type="NCBI Taxonomy" id="706981"/>
    <lineage>
        <taxon>Eukaryota</taxon>
        <taxon>Fungi</taxon>
        <taxon>Dikarya</taxon>
        <taxon>Ascomycota</taxon>
        <taxon>Pezizomycotina</taxon>
        <taxon>Dothideomycetes</taxon>
        <taxon>Pleosporomycetidae</taxon>
        <taxon>Pleosporales</taxon>
        <taxon>Diademaceae</taxon>
        <taxon>Clathrospora</taxon>
    </lineage>
</organism>
<evidence type="ECO:0000313" key="3">
    <source>
        <dbReference type="EMBL" id="KAF1942841.1"/>
    </source>
</evidence>
<keyword evidence="2" id="KW-0732">Signal</keyword>
<accession>A0A6A5SQG2</accession>
<evidence type="ECO:0000256" key="2">
    <source>
        <dbReference type="SAM" id="SignalP"/>
    </source>
</evidence>
<dbReference type="Gene3D" id="3.40.390.10">
    <property type="entry name" value="Collagenase (Catalytic Domain)"/>
    <property type="match status" value="1"/>
</dbReference>
<dbReference type="PROSITE" id="PS51257">
    <property type="entry name" value="PROKAR_LIPOPROTEIN"/>
    <property type="match status" value="1"/>
</dbReference>
<reference evidence="3" key="1">
    <citation type="journal article" date="2020" name="Stud. Mycol.">
        <title>101 Dothideomycetes genomes: a test case for predicting lifestyles and emergence of pathogens.</title>
        <authorList>
            <person name="Haridas S."/>
            <person name="Albert R."/>
            <person name="Binder M."/>
            <person name="Bloem J."/>
            <person name="Labutti K."/>
            <person name="Salamov A."/>
            <person name="Andreopoulos B."/>
            <person name="Baker S."/>
            <person name="Barry K."/>
            <person name="Bills G."/>
            <person name="Bluhm B."/>
            <person name="Cannon C."/>
            <person name="Castanera R."/>
            <person name="Culley D."/>
            <person name="Daum C."/>
            <person name="Ezra D."/>
            <person name="Gonzalez J."/>
            <person name="Henrissat B."/>
            <person name="Kuo A."/>
            <person name="Liang C."/>
            <person name="Lipzen A."/>
            <person name="Lutzoni F."/>
            <person name="Magnuson J."/>
            <person name="Mondo S."/>
            <person name="Nolan M."/>
            <person name="Ohm R."/>
            <person name="Pangilinan J."/>
            <person name="Park H.-J."/>
            <person name="Ramirez L."/>
            <person name="Alfaro M."/>
            <person name="Sun H."/>
            <person name="Tritt A."/>
            <person name="Yoshinaga Y."/>
            <person name="Zwiers L.-H."/>
            <person name="Turgeon B."/>
            <person name="Goodwin S."/>
            <person name="Spatafora J."/>
            <person name="Crous P."/>
            <person name="Grigoriev I."/>
        </authorList>
    </citation>
    <scope>NUCLEOTIDE SEQUENCE</scope>
    <source>
        <strain evidence="3">CBS 161.51</strain>
    </source>
</reference>
<gene>
    <name evidence="3" type="ORF">EJ02DRAFT_433684</name>
</gene>
<dbReference type="GO" id="GO:0008237">
    <property type="term" value="F:metallopeptidase activity"/>
    <property type="evidence" value="ECO:0007669"/>
    <property type="project" value="InterPro"/>
</dbReference>
<dbReference type="Proteomes" id="UP000800038">
    <property type="component" value="Unassembled WGS sequence"/>
</dbReference>